<keyword evidence="4 6" id="KW-0472">Membrane</keyword>
<comment type="subcellular location">
    <subcellularLocation>
        <location evidence="1">Membrane</location>
        <topology evidence="1">Multi-pass membrane protein</topology>
    </subcellularLocation>
</comment>
<evidence type="ECO:0000256" key="1">
    <source>
        <dbReference type="ARBA" id="ARBA00004141"/>
    </source>
</evidence>
<feature type="domain" description="Rhodopsin" evidence="7">
    <location>
        <begin position="159"/>
        <end position="234"/>
    </location>
</feature>
<name>A0AAI9U9R1_9PEZI</name>
<dbReference type="Pfam" id="PF20684">
    <property type="entry name" value="Fung_rhodopsin"/>
    <property type="match status" value="2"/>
</dbReference>
<keyword evidence="9" id="KW-1185">Reference proteome</keyword>
<gene>
    <name evidence="8" type="ORF">CCUS01_10471</name>
</gene>
<comment type="caution">
    <text evidence="8">The sequence shown here is derived from an EMBL/GenBank/DDBJ whole genome shotgun (WGS) entry which is preliminary data.</text>
</comment>
<dbReference type="Proteomes" id="UP001239213">
    <property type="component" value="Unassembled WGS sequence"/>
</dbReference>
<dbReference type="InterPro" id="IPR049326">
    <property type="entry name" value="Rhodopsin_dom_fungi"/>
</dbReference>
<evidence type="ECO:0000313" key="9">
    <source>
        <dbReference type="Proteomes" id="UP001239213"/>
    </source>
</evidence>
<feature type="transmembrane region" description="Helical" evidence="6">
    <location>
        <begin position="58"/>
        <end position="83"/>
    </location>
</feature>
<evidence type="ECO:0000256" key="4">
    <source>
        <dbReference type="ARBA" id="ARBA00023136"/>
    </source>
</evidence>
<accession>A0AAI9U9R1</accession>
<protein>
    <recommendedName>
        <fullName evidence="7">Rhodopsin domain-containing protein</fullName>
    </recommendedName>
</protein>
<evidence type="ECO:0000313" key="8">
    <source>
        <dbReference type="EMBL" id="KAK1454354.1"/>
    </source>
</evidence>
<sequence length="236" mass="26278">MNNTKGTAPAPFNPTWAAESNTARIIAVVTVFHLLAQLSVTLRIYARIWVIKAPGWDDTVMVLSAICAWGGWISFVIQAQYGLGKHFSTIDKKYDYIVFNHVAFWQAIISAAGALMFLKVSIALSLLRLSKTGWYKWALWSTIGKSGSCVSRPRRHGDIAHALSGFNIFTDVILATLPVPVIWNLQMKRRLRLYAIGILSLGSFAVAMGIVKAVYQLNNDSDPDKTFNRSIQFWGL</sequence>
<dbReference type="AlphaFoldDB" id="A0AAI9U9R1"/>
<dbReference type="PANTHER" id="PTHR33048">
    <property type="entry name" value="PTH11-LIKE INTEGRAL MEMBRANE PROTEIN (AFU_ORTHOLOGUE AFUA_5G11245)"/>
    <property type="match status" value="1"/>
</dbReference>
<keyword evidence="3 6" id="KW-1133">Transmembrane helix</keyword>
<dbReference type="GO" id="GO:0016020">
    <property type="term" value="C:membrane"/>
    <property type="evidence" value="ECO:0007669"/>
    <property type="project" value="UniProtKB-SubCell"/>
</dbReference>
<comment type="similarity">
    <text evidence="5">Belongs to the SAT4 family.</text>
</comment>
<feature type="transmembrane region" description="Helical" evidence="6">
    <location>
        <begin position="193"/>
        <end position="215"/>
    </location>
</feature>
<feature type="transmembrane region" description="Helical" evidence="6">
    <location>
        <begin position="103"/>
        <end position="127"/>
    </location>
</feature>
<dbReference type="InterPro" id="IPR052337">
    <property type="entry name" value="SAT4-like"/>
</dbReference>
<feature type="transmembrane region" description="Helical" evidence="6">
    <location>
        <begin position="25"/>
        <end position="46"/>
    </location>
</feature>
<evidence type="ECO:0000256" key="2">
    <source>
        <dbReference type="ARBA" id="ARBA00022692"/>
    </source>
</evidence>
<evidence type="ECO:0000259" key="7">
    <source>
        <dbReference type="Pfam" id="PF20684"/>
    </source>
</evidence>
<dbReference type="EMBL" id="MPDP01000291">
    <property type="protein sequence ID" value="KAK1454354.1"/>
    <property type="molecule type" value="Genomic_DNA"/>
</dbReference>
<dbReference type="PANTHER" id="PTHR33048:SF167">
    <property type="entry name" value="INTEGRAL MEMBRANE PROTEIN"/>
    <property type="match status" value="1"/>
</dbReference>
<reference evidence="8" key="1">
    <citation type="submission" date="2016-11" db="EMBL/GenBank/DDBJ databases">
        <title>The genome sequence of Colletotrichum cuscutae.</title>
        <authorList>
            <person name="Baroncelli R."/>
        </authorList>
    </citation>
    <scope>NUCLEOTIDE SEQUENCE</scope>
    <source>
        <strain evidence="8">IMI 304802</strain>
    </source>
</reference>
<keyword evidence="2 6" id="KW-0812">Transmembrane</keyword>
<evidence type="ECO:0000256" key="3">
    <source>
        <dbReference type="ARBA" id="ARBA00022989"/>
    </source>
</evidence>
<evidence type="ECO:0000256" key="6">
    <source>
        <dbReference type="SAM" id="Phobius"/>
    </source>
</evidence>
<proteinExistence type="inferred from homology"/>
<evidence type="ECO:0000256" key="5">
    <source>
        <dbReference type="ARBA" id="ARBA00038359"/>
    </source>
</evidence>
<organism evidence="8 9">
    <name type="scientific">Colletotrichum cuscutae</name>
    <dbReference type="NCBI Taxonomy" id="1209917"/>
    <lineage>
        <taxon>Eukaryota</taxon>
        <taxon>Fungi</taxon>
        <taxon>Dikarya</taxon>
        <taxon>Ascomycota</taxon>
        <taxon>Pezizomycotina</taxon>
        <taxon>Sordariomycetes</taxon>
        <taxon>Hypocreomycetidae</taxon>
        <taxon>Glomerellales</taxon>
        <taxon>Glomerellaceae</taxon>
        <taxon>Colletotrichum</taxon>
        <taxon>Colletotrichum acutatum species complex</taxon>
    </lineage>
</organism>
<feature type="domain" description="Rhodopsin" evidence="7">
    <location>
        <begin position="42"/>
        <end position="144"/>
    </location>
</feature>